<keyword evidence="3" id="KW-1185">Reference proteome</keyword>
<dbReference type="AlphaFoldDB" id="A0A8H7UT93"/>
<comment type="caution">
    <text evidence="2">The sequence shown here is derived from an EMBL/GenBank/DDBJ whole genome shotgun (WGS) entry which is preliminary data.</text>
</comment>
<evidence type="ECO:0000313" key="2">
    <source>
        <dbReference type="EMBL" id="KAG2191228.1"/>
    </source>
</evidence>
<organism evidence="2 3">
    <name type="scientific">Mucor saturninus</name>
    <dbReference type="NCBI Taxonomy" id="64648"/>
    <lineage>
        <taxon>Eukaryota</taxon>
        <taxon>Fungi</taxon>
        <taxon>Fungi incertae sedis</taxon>
        <taxon>Mucoromycota</taxon>
        <taxon>Mucoromycotina</taxon>
        <taxon>Mucoromycetes</taxon>
        <taxon>Mucorales</taxon>
        <taxon>Mucorineae</taxon>
        <taxon>Mucoraceae</taxon>
        <taxon>Mucor</taxon>
    </lineage>
</organism>
<dbReference type="EMBL" id="JAEPRD010000455">
    <property type="protein sequence ID" value="KAG2191228.1"/>
    <property type="molecule type" value="Genomic_DNA"/>
</dbReference>
<dbReference type="OrthoDB" id="2414509at2759"/>
<feature type="region of interest" description="Disordered" evidence="1">
    <location>
        <begin position="1"/>
        <end position="24"/>
    </location>
</feature>
<accession>A0A8H7UT93</accession>
<protein>
    <submittedName>
        <fullName evidence="2">Uncharacterized protein</fullName>
    </submittedName>
</protein>
<name>A0A8H7UT93_9FUNG</name>
<feature type="region of interest" description="Disordered" evidence="1">
    <location>
        <begin position="241"/>
        <end position="284"/>
    </location>
</feature>
<evidence type="ECO:0000256" key="1">
    <source>
        <dbReference type="SAM" id="MobiDB-lite"/>
    </source>
</evidence>
<reference evidence="2" key="1">
    <citation type="submission" date="2020-12" db="EMBL/GenBank/DDBJ databases">
        <title>Metabolic potential, ecology and presence of endohyphal bacteria is reflected in genomic diversity of Mucoromycotina.</title>
        <authorList>
            <person name="Muszewska A."/>
            <person name="Okrasinska A."/>
            <person name="Steczkiewicz K."/>
            <person name="Drgas O."/>
            <person name="Orlowska M."/>
            <person name="Perlinska-Lenart U."/>
            <person name="Aleksandrzak-Piekarczyk T."/>
            <person name="Szatraj K."/>
            <person name="Zielenkiewicz U."/>
            <person name="Pilsyk S."/>
            <person name="Malc E."/>
            <person name="Mieczkowski P."/>
            <person name="Kruszewska J.S."/>
            <person name="Biernat P."/>
            <person name="Pawlowska J."/>
        </authorList>
    </citation>
    <scope>NUCLEOTIDE SEQUENCE</scope>
    <source>
        <strain evidence="2">WA0000017839</strain>
    </source>
</reference>
<gene>
    <name evidence="2" type="ORF">INT47_008243</name>
</gene>
<evidence type="ECO:0000313" key="3">
    <source>
        <dbReference type="Proteomes" id="UP000603453"/>
    </source>
</evidence>
<proteinExistence type="predicted"/>
<sequence>MSDQINRNTGGGPSNNDSTDKSIDRIKTTPGQIKAMIGFFEIIPSSWNFKSVGKRFERHLSKYRDTERNKNSTCFGLTADDIKRGLTTIEIKCEHLCIGFSRLAALHGVRPNITPFCVAFHGAPGGTEYTYANRVRPSLAAIEVQTFAVFGGQQEAIEEVSQLLVGSDAAESSTRSSAPLSSGAPLAARSLSIEPVSTERSCHEPRGQYLNAYTHTRIHPPPHRSACICRSYLTAHVTKPSDTTMRPITSHHHGITPQDQTNIRHHSRPMIPPQYRALRPSPRP</sequence>
<dbReference type="Proteomes" id="UP000603453">
    <property type="component" value="Unassembled WGS sequence"/>
</dbReference>